<dbReference type="Pfam" id="PF07919">
    <property type="entry name" value="Gryzun"/>
    <property type="match status" value="1"/>
</dbReference>
<feature type="region of interest" description="Disordered" evidence="1">
    <location>
        <begin position="1242"/>
        <end position="1262"/>
    </location>
</feature>
<comment type="caution">
    <text evidence="4">The sequence shown here is derived from an EMBL/GenBank/DDBJ whole genome shotgun (WGS) entry which is preliminary data.</text>
</comment>
<feature type="region of interest" description="Disordered" evidence="1">
    <location>
        <begin position="258"/>
        <end position="283"/>
    </location>
</feature>
<dbReference type="PANTHER" id="PTHR14374">
    <property type="entry name" value="FOIE GRAS"/>
    <property type="match status" value="1"/>
</dbReference>
<feature type="compositionally biased region" description="Acidic residues" evidence="1">
    <location>
        <begin position="1248"/>
        <end position="1262"/>
    </location>
</feature>
<gene>
    <name evidence="4" type="ORF">PG996_013189</name>
</gene>
<dbReference type="Proteomes" id="UP001446871">
    <property type="component" value="Unassembled WGS sequence"/>
</dbReference>
<organism evidence="4 5">
    <name type="scientific">Apiospora saccharicola</name>
    <dbReference type="NCBI Taxonomy" id="335842"/>
    <lineage>
        <taxon>Eukaryota</taxon>
        <taxon>Fungi</taxon>
        <taxon>Dikarya</taxon>
        <taxon>Ascomycota</taxon>
        <taxon>Pezizomycotina</taxon>
        <taxon>Sordariomycetes</taxon>
        <taxon>Xylariomycetidae</taxon>
        <taxon>Amphisphaeriales</taxon>
        <taxon>Apiosporaceae</taxon>
        <taxon>Apiospora</taxon>
    </lineage>
</organism>
<evidence type="ECO:0000256" key="1">
    <source>
        <dbReference type="SAM" id="MobiDB-lite"/>
    </source>
</evidence>
<dbReference type="PANTHER" id="PTHR14374:SF0">
    <property type="entry name" value="TRAFFICKING PROTEIN PARTICLE COMPLEX SUBUNIT 11"/>
    <property type="match status" value="1"/>
</dbReference>
<dbReference type="InterPro" id="IPR021773">
    <property type="entry name" value="TPC11"/>
</dbReference>
<dbReference type="InterPro" id="IPR012880">
    <property type="entry name" value="Gryzun"/>
</dbReference>
<name>A0ABR1U4W7_9PEZI</name>
<protein>
    <recommendedName>
        <fullName evidence="6">Trafficking protein particle complex subunit 11</fullName>
    </recommendedName>
</protein>
<sequence>MDDYPTGNLDHNAPLLVVSGLGTGATKPMLVDPDLKEHGILIRSELPPIDGREAKTILHYIQEADATNWPWNASETTKKYRFKIKTVGRELLLPPRRARLPEDYEVPPSPPVLHSPFSPLSPGSTLYPDGLIDARWIEKHQELIPSICLCFYNLTSDPSLATLHDNRLKTDINAVKHALQQSGHRCRLAVVILSDQAPGAMEPFQERLEHIRRGTGLDPKTSLFVLPTKRSEAELEAAADSVLSSVFTQATEYYRDLGRRTRKKKGRGVAPQPTIPPTSGTSHTLSLQGWNVRYDFKAAVFAEFRQDMEAAVRSYEQAYESLFGTDVLETVPSWSPRFNDGRLLADVIAVRILRCLLWTGQSTAAVRRWQAHRYKLSDFLDQRGRGTQNYGWQAWESRWAEVMARLVEKAAFPELEPSGLTLFRAPEKALSAERLQPWEMLHHPGYWYRIAARHTLDRRKLAYSIPEDDRRPPDPSAKRMTVNIYNSYDTYMCPEPYEEYPLAGQGTDHAQKALTHLNLAIGEFLKRRQKRLAVEVALESAVELERIGAWKQLLEFLTPVWRAMSFRSESWWNLTEALSWILRKAAAQSGQADLVIAIDWELMNSRYTRRPQWQYDMNRALEGVEVEETPEVSLNDDAVTSFLESSFVFKHGEGRAGQTCPAQLAITSKAFSGSAPVVLGEIHVEFEGSLRALHLKHESSPKPMNSEPRGMIVTSPSLTETNLEIDTAPDDDVEEASSSHVTVLEGHDDITIAAGQTRVFELDVPLREAGEGKATSVRVKLAPEAFTLNYTMKLREDHSTEVWYVAPAKRRVTRANPLVIKVLPRPPKMEVKFVNVLKQYYAGEPIHIEVQLLNEEDVEANTRLDVHLYGQDVPHFKAHAENGSEDLNSAGEGEEAKLDGLVIGTIEASKSAKATIIINPINRPTAYDLTIKAWYTLSTDPGTHIVQIVAFQLNIVNPFEASYDLVPRLHSEPWPSVFDHEAVRELDENDGSLSRPRGLAQKWCLITRFGSFATEDLRVVDFDLQVKGTQGGVVCSASKNQTLPEEGILMAPKTMEEARFDVVAQKLSLDDRNPSTADLEFMIRWRRTSADPASAPNATPFLLDPFYVTVAEPRVLASVYYSVASSPSSPKSSTPSTPSLSAAAPQIIILDITIENPSSHFLTFGLTMEPSDEFAFSGAKTTSLNVLPVARRTVTYRLLPVVEGGSWINPQITVRDKYFQKVLKIIPTEGMKREGENILIWVPGQGEGGDDDDDEEQERTEE</sequence>
<dbReference type="EMBL" id="JAQQWM010000008">
    <property type="protein sequence ID" value="KAK8053888.1"/>
    <property type="molecule type" value="Genomic_DNA"/>
</dbReference>
<evidence type="ECO:0000259" key="2">
    <source>
        <dbReference type="Pfam" id="PF07919"/>
    </source>
</evidence>
<proteinExistence type="predicted"/>
<evidence type="ECO:0000313" key="4">
    <source>
        <dbReference type="EMBL" id="KAK8053888.1"/>
    </source>
</evidence>
<feature type="domain" description="Gryzun putative trafficking through Golgi" evidence="2">
    <location>
        <begin position="632"/>
        <end position="1243"/>
    </location>
</feature>
<keyword evidence="5" id="KW-1185">Reference proteome</keyword>
<feature type="domain" description="Trafficking protein particle complex subunit 11" evidence="3">
    <location>
        <begin position="337"/>
        <end position="604"/>
    </location>
</feature>
<evidence type="ECO:0008006" key="6">
    <source>
        <dbReference type="Google" id="ProtNLM"/>
    </source>
</evidence>
<evidence type="ECO:0000259" key="3">
    <source>
        <dbReference type="Pfam" id="PF11817"/>
    </source>
</evidence>
<accession>A0ABR1U4W7</accession>
<dbReference type="Pfam" id="PF11817">
    <property type="entry name" value="Foie-gras_1"/>
    <property type="match status" value="1"/>
</dbReference>
<evidence type="ECO:0000313" key="5">
    <source>
        <dbReference type="Proteomes" id="UP001446871"/>
    </source>
</evidence>
<reference evidence="4 5" key="1">
    <citation type="submission" date="2023-01" db="EMBL/GenBank/DDBJ databases">
        <title>Analysis of 21 Apiospora genomes using comparative genomics revels a genus with tremendous synthesis potential of carbohydrate active enzymes and secondary metabolites.</title>
        <authorList>
            <person name="Sorensen T."/>
        </authorList>
    </citation>
    <scope>NUCLEOTIDE SEQUENCE [LARGE SCALE GENOMIC DNA]</scope>
    <source>
        <strain evidence="4 5">CBS 83171</strain>
    </source>
</reference>